<evidence type="ECO:0000313" key="4">
    <source>
        <dbReference type="EMBL" id="QOR94167.1"/>
    </source>
</evidence>
<dbReference type="UniPathway" id="UPA00344"/>
<dbReference type="GO" id="GO:0005737">
    <property type="term" value="C:cytoplasm"/>
    <property type="evidence" value="ECO:0007669"/>
    <property type="project" value="TreeGrafter"/>
</dbReference>
<dbReference type="PANTHER" id="PTHR10192">
    <property type="entry name" value="MOLYBDOPTERIN BIOSYNTHESIS PROTEIN"/>
    <property type="match status" value="1"/>
</dbReference>
<dbReference type="SUPFAM" id="SSF63882">
    <property type="entry name" value="MoeA N-terminal region -like"/>
    <property type="match status" value="1"/>
</dbReference>
<name>A0A7M1URM2_9CREN</name>
<dbReference type="SUPFAM" id="SSF53218">
    <property type="entry name" value="Molybdenum cofactor biosynthesis proteins"/>
    <property type="match status" value="1"/>
</dbReference>
<dbReference type="Pfam" id="PF03454">
    <property type="entry name" value="MoeA_C"/>
    <property type="match status" value="1"/>
</dbReference>
<dbReference type="InterPro" id="IPR005110">
    <property type="entry name" value="MoeA_linker/N"/>
</dbReference>
<dbReference type="GeneID" id="59454938"/>
<dbReference type="InterPro" id="IPR001453">
    <property type="entry name" value="MoaB/Mog_dom"/>
</dbReference>
<dbReference type="GO" id="GO:0061599">
    <property type="term" value="F:molybdopterin molybdotransferase activity"/>
    <property type="evidence" value="ECO:0007669"/>
    <property type="project" value="TreeGrafter"/>
</dbReference>
<gene>
    <name evidence="4" type="ORF">IMZ38_05930</name>
</gene>
<dbReference type="NCBIfam" id="TIGR00177">
    <property type="entry name" value="molyb_syn"/>
    <property type="match status" value="1"/>
</dbReference>
<keyword evidence="5" id="KW-1185">Reference proteome</keyword>
<dbReference type="KEGG" id="tcs:IMZ38_05930"/>
<dbReference type="InterPro" id="IPR036425">
    <property type="entry name" value="MoaB/Mog-like_dom_sf"/>
</dbReference>
<dbReference type="SMART" id="SM00852">
    <property type="entry name" value="MoCF_biosynth"/>
    <property type="match status" value="1"/>
</dbReference>
<dbReference type="InterPro" id="IPR038987">
    <property type="entry name" value="MoeA-like"/>
</dbReference>
<dbReference type="InterPro" id="IPR005111">
    <property type="entry name" value="MoeA_C_domain_IV"/>
</dbReference>
<proteinExistence type="predicted"/>
<dbReference type="AlphaFoldDB" id="A0A7M1URM2"/>
<dbReference type="Gene3D" id="3.90.105.10">
    <property type="entry name" value="Molybdopterin biosynthesis moea protein, domain 2"/>
    <property type="match status" value="1"/>
</dbReference>
<evidence type="ECO:0000256" key="2">
    <source>
        <dbReference type="ARBA" id="ARBA00023150"/>
    </source>
</evidence>
<keyword evidence="2" id="KW-0501">Molybdenum cofactor biosynthesis</keyword>
<dbReference type="CDD" id="cd00887">
    <property type="entry name" value="MoeA"/>
    <property type="match status" value="1"/>
</dbReference>
<dbReference type="EMBL" id="CP063144">
    <property type="protein sequence ID" value="QOR94167.1"/>
    <property type="molecule type" value="Genomic_DNA"/>
</dbReference>
<reference evidence="4 5" key="1">
    <citation type="submission" date="2020-10" db="EMBL/GenBank/DDBJ databases">
        <title>Complete genome sequence of Thermosphaera aggregans strain 3507.</title>
        <authorList>
            <person name="Zayulina K.S."/>
            <person name="Elcheninov A.G."/>
            <person name="Toshchakov S.V."/>
            <person name="Kublanov I.V."/>
            <person name="Kochetkova T.V."/>
        </authorList>
    </citation>
    <scope>NUCLEOTIDE SEQUENCE [LARGE SCALE GENOMIC DNA]</scope>
    <source>
        <strain evidence="4 5">3507</strain>
    </source>
</reference>
<dbReference type="Proteomes" id="UP000593766">
    <property type="component" value="Chromosome"/>
</dbReference>
<dbReference type="SUPFAM" id="SSF53850">
    <property type="entry name" value="Periplasmic binding protein-like II"/>
    <property type="match status" value="1"/>
</dbReference>
<organism evidence="4 5">
    <name type="scientific">Thermosphaera chiliense</name>
    <dbReference type="NCBI Taxonomy" id="3402707"/>
    <lineage>
        <taxon>Archaea</taxon>
        <taxon>Thermoproteota</taxon>
        <taxon>Thermoprotei</taxon>
        <taxon>Desulfurococcales</taxon>
        <taxon>Desulfurococcaceae</taxon>
        <taxon>Thermosphaera</taxon>
    </lineage>
</organism>
<dbReference type="RefSeq" id="WP_193435969.1">
    <property type="nucleotide sequence ID" value="NZ_CP063144.1"/>
</dbReference>
<evidence type="ECO:0000259" key="3">
    <source>
        <dbReference type="SMART" id="SM00852"/>
    </source>
</evidence>
<accession>A0A7M1URM2</accession>
<evidence type="ECO:0000256" key="1">
    <source>
        <dbReference type="ARBA" id="ARBA00005046"/>
    </source>
</evidence>
<dbReference type="Pfam" id="PF00994">
    <property type="entry name" value="MoCF_biosynth"/>
    <property type="match status" value="1"/>
</dbReference>
<dbReference type="InterPro" id="IPR024370">
    <property type="entry name" value="PBP_domain"/>
</dbReference>
<feature type="domain" description="MoaB/Mog" evidence="3">
    <location>
        <begin position="189"/>
        <end position="326"/>
    </location>
</feature>
<dbReference type="Gene3D" id="2.170.190.11">
    <property type="entry name" value="Molybdopterin biosynthesis moea protein, domain 3"/>
    <property type="match status" value="1"/>
</dbReference>
<comment type="pathway">
    <text evidence="1">Cofactor biosynthesis; molybdopterin biosynthesis.</text>
</comment>
<dbReference type="Gene3D" id="3.40.980.10">
    <property type="entry name" value="MoaB/Mog-like domain"/>
    <property type="match status" value="1"/>
</dbReference>
<dbReference type="NCBIfam" id="NF011068">
    <property type="entry name" value="PRK14498.1"/>
    <property type="match status" value="1"/>
</dbReference>
<dbReference type="OrthoDB" id="31371at2157"/>
<evidence type="ECO:0000313" key="5">
    <source>
        <dbReference type="Proteomes" id="UP000593766"/>
    </source>
</evidence>
<dbReference type="PANTHER" id="PTHR10192:SF5">
    <property type="entry name" value="GEPHYRIN"/>
    <property type="match status" value="1"/>
</dbReference>
<dbReference type="InterPro" id="IPR036135">
    <property type="entry name" value="MoeA_linker/N_sf"/>
</dbReference>
<dbReference type="InterPro" id="IPR036688">
    <property type="entry name" value="MoeA_C_domain_IV_sf"/>
</dbReference>
<dbReference type="Gene3D" id="3.40.190.10">
    <property type="entry name" value="Periplasmic binding protein-like II"/>
    <property type="match status" value="1"/>
</dbReference>
<dbReference type="GO" id="GO:0006777">
    <property type="term" value="P:Mo-molybdopterin cofactor biosynthetic process"/>
    <property type="evidence" value="ECO:0007669"/>
    <property type="project" value="UniProtKB-KW"/>
</dbReference>
<dbReference type="Pfam" id="PF12727">
    <property type="entry name" value="PBP_like"/>
    <property type="match status" value="1"/>
</dbReference>
<protein>
    <submittedName>
        <fullName evidence="4">Molybdopterin biosynthesis protein</fullName>
    </submittedName>
</protein>
<sequence length="661" mass="72221">MSRKIFHALVDPDEAVKLVLEKVRPHPSGVEKVPLISALYRVLASDVYSPIDHPPFDRSEVDGYAVRSVDVEWSDELSPVYLKVKGRVKPGEKPALEAGVKDAVEVATGAMIPRGYDSVVMEEYVERDGEVLKVFRTTPPGDNISTAGSDISSGDLVLFKGTLLRHSHLGLLAGLGVKEVEVYKKPKAIVFSTGEEVVEPGTVLETGKVYDVNGALITSYLREQGVEAEYGGLLPDDYDVIKDRVQNALSNYDMVFTSGGTSAGVSDLVYRVFNEIGEIIVHGLRTKPGKPTVIATSNGKILIGLPGFPLSCYMILVRVVSRIVSFYTGALHDVKDVDALMPVQLRKQVGKTWLIPVMLVESENGYAAYPVSMSSGAISPLILSDGFLEIGENVDVVMEGERVRVYLFRDIPGKTRLNVIGSNDPLLTEILRLKGLISASRILNVGSTGGWKAVARGEADVAPTHLLDEETGCYNTPFIKKYGLEDKAVLIRGYDRLIGIVVEKGNPKNITTLEDFLRSDVRIVNRSKGSGIRVFLDMALKRIASEKGLDPGKLGRMVNGYTYEVKTHTAVATAIRQGRADAGLAVGYVAELLNLDFVPLTWEEYDFLIPRKKLVKEAVTTLIDSLKHLSQILGEAGPLFKKYYRVSEGSGFEKTCCINEA</sequence>
<dbReference type="SUPFAM" id="SSF63867">
    <property type="entry name" value="MoeA C-terminal domain-like"/>
    <property type="match status" value="1"/>
</dbReference>
<dbReference type="Gene3D" id="2.40.340.10">
    <property type="entry name" value="MoeA, C-terminal, domain IV"/>
    <property type="match status" value="1"/>
</dbReference>
<dbReference type="Pfam" id="PF03453">
    <property type="entry name" value="MoeA_N"/>
    <property type="match status" value="1"/>
</dbReference>